<reference evidence="1" key="1">
    <citation type="submission" date="2023-07" db="EMBL/GenBank/DDBJ databases">
        <title>Black Yeasts Isolated from many extreme environments.</title>
        <authorList>
            <person name="Coleine C."/>
            <person name="Stajich J.E."/>
            <person name="Selbmann L."/>
        </authorList>
    </citation>
    <scope>NUCLEOTIDE SEQUENCE</scope>
    <source>
        <strain evidence="1">CCFEE 5714</strain>
    </source>
</reference>
<comment type="caution">
    <text evidence="1">The sequence shown here is derived from an EMBL/GenBank/DDBJ whole genome shotgun (WGS) entry which is preliminary data.</text>
</comment>
<gene>
    <name evidence="1" type="ORF">LTR37_020551</name>
</gene>
<keyword evidence="2" id="KW-1185">Reference proteome</keyword>
<accession>A0ACC3ME11</accession>
<protein>
    <submittedName>
        <fullName evidence="1">Uncharacterized protein</fullName>
    </submittedName>
</protein>
<organism evidence="1 2">
    <name type="scientific">Vermiconidia calcicola</name>
    <dbReference type="NCBI Taxonomy" id="1690605"/>
    <lineage>
        <taxon>Eukaryota</taxon>
        <taxon>Fungi</taxon>
        <taxon>Dikarya</taxon>
        <taxon>Ascomycota</taxon>
        <taxon>Pezizomycotina</taxon>
        <taxon>Dothideomycetes</taxon>
        <taxon>Dothideomycetidae</taxon>
        <taxon>Mycosphaerellales</taxon>
        <taxon>Extremaceae</taxon>
        <taxon>Vermiconidia</taxon>
    </lineage>
</organism>
<name>A0ACC3ME11_9PEZI</name>
<dbReference type="EMBL" id="JAUTXU010000368">
    <property type="protein sequence ID" value="KAK3683113.1"/>
    <property type="molecule type" value="Genomic_DNA"/>
</dbReference>
<evidence type="ECO:0000313" key="2">
    <source>
        <dbReference type="Proteomes" id="UP001281147"/>
    </source>
</evidence>
<sequence>MPGFVPPTTNTSANYQPEKYRHPCPYADCPKVFACPHNVTQHVREKHTLERPHQCTECCASFPRPWGRNRHMKMVHNIDVGPGRGGLKKRKRRAEDEDQIPGSQAFGGSGPDSLQHQMLSAAARLTASTGYQPYERDTMNPAKRAKKQRVTPSTTTGLEAGPLARVRQWTTSTAQFDDSLPAEAAFGMSESVPSFTSENFIPKLSTCVFCSADFDMNERLVQHFHKEHGLENGPDCTCMVCIRMFRGQTGLEPVIDPRLLADQPAGQGGGQSMQQQSGSVDWEMQLQDTADDQYGMPFPNHAPAAINQEHVRPQGLETEGLFTMSADKPGQEDQNLLGPAQEQQESYFDYYQDDQNGMSVGVDDGVDAWLNDAQNVFGGDADMAFGEEWKKF</sequence>
<proteinExistence type="predicted"/>
<dbReference type="Proteomes" id="UP001281147">
    <property type="component" value="Unassembled WGS sequence"/>
</dbReference>
<evidence type="ECO:0000313" key="1">
    <source>
        <dbReference type="EMBL" id="KAK3683113.1"/>
    </source>
</evidence>